<dbReference type="InterPro" id="IPR025285">
    <property type="entry name" value="DUF4145"/>
</dbReference>
<dbReference type="OrthoDB" id="275469at2157"/>
<dbReference type="Proteomes" id="UP000011566">
    <property type="component" value="Unassembled WGS sequence"/>
</dbReference>
<protein>
    <recommendedName>
        <fullName evidence="1">DUF4145 domain-containing protein</fullName>
    </recommendedName>
</protein>
<gene>
    <name evidence="2" type="ORF">C447_02015</name>
</gene>
<dbReference type="RefSeq" id="WP_007690353.1">
    <property type="nucleotide sequence ID" value="NZ_AJRK01000362.1"/>
</dbReference>
<reference evidence="2 3" key="1">
    <citation type="journal article" date="2014" name="PLoS Genet.">
        <title>Phylogenetically driven sequencing of extremely halophilic archaea reveals strategies for static and dynamic osmo-response.</title>
        <authorList>
            <person name="Becker E.A."/>
            <person name="Seitzer P.M."/>
            <person name="Tritt A."/>
            <person name="Larsen D."/>
            <person name="Krusor M."/>
            <person name="Yao A.I."/>
            <person name="Wu D."/>
            <person name="Madern D."/>
            <person name="Eisen J.A."/>
            <person name="Darling A.E."/>
            <person name="Facciotti M.T."/>
        </authorList>
    </citation>
    <scope>NUCLEOTIDE SEQUENCE [LARGE SCALE GENOMIC DNA]</scope>
    <source>
        <strain evidence="2 3">100A6</strain>
    </source>
</reference>
<name>M0M7B1_9EURY</name>
<evidence type="ECO:0000313" key="2">
    <source>
        <dbReference type="EMBL" id="EMA41591.1"/>
    </source>
</evidence>
<dbReference type="eggNOG" id="ENOG502N5ZC">
    <property type="taxonomic scope" value="Archaea"/>
</dbReference>
<dbReference type="PATRIC" id="fig|1132509.6.peg.469"/>
<dbReference type="AlphaFoldDB" id="M0M7B1"/>
<keyword evidence="3" id="KW-1185">Reference proteome</keyword>
<organism evidence="2 3">
    <name type="scientific">Halococcus hamelinensis 100A6</name>
    <dbReference type="NCBI Taxonomy" id="1132509"/>
    <lineage>
        <taxon>Archaea</taxon>
        <taxon>Methanobacteriati</taxon>
        <taxon>Methanobacteriota</taxon>
        <taxon>Stenosarchaea group</taxon>
        <taxon>Halobacteria</taxon>
        <taxon>Halobacteriales</taxon>
        <taxon>Halococcaceae</taxon>
        <taxon>Halococcus</taxon>
    </lineage>
</organism>
<dbReference type="EMBL" id="AOMB01000005">
    <property type="protein sequence ID" value="EMA41591.1"/>
    <property type="molecule type" value="Genomic_DNA"/>
</dbReference>
<proteinExistence type="predicted"/>
<dbReference type="Pfam" id="PF13643">
    <property type="entry name" value="DUF4145"/>
    <property type="match status" value="1"/>
</dbReference>
<evidence type="ECO:0000313" key="3">
    <source>
        <dbReference type="Proteomes" id="UP000011566"/>
    </source>
</evidence>
<sequence>MPDFVNRYYQEALRCISAEAPSGAATLFRKTIHAIAIHYDIAEVDDNMSIYKMLQKLKDEGEINEKLRKSLNGVKDLGNDGAHINENEPDMEQAVRLKGMIDSVLSATVIADQQLEATREDHPNEYTDDSSDK</sequence>
<evidence type="ECO:0000259" key="1">
    <source>
        <dbReference type="Pfam" id="PF13643"/>
    </source>
</evidence>
<feature type="domain" description="DUF4145" evidence="1">
    <location>
        <begin position="10"/>
        <end position="94"/>
    </location>
</feature>
<comment type="caution">
    <text evidence="2">The sequence shown here is derived from an EMBL/GenBank/DDBJ whole genome shotgun (WGS) entry which is preliminary data.</text>
</comment>
<accession>M0M7B1</accession>